<dbReference type="Gene3D" id="3.90.76.10">
    <property type="entry name" value="Dipeptide-binding Protein, Domain 1"/>
    <property type="match status" value="1"/>
</dbReference>
<evidence type="ECO:0000256" key="3">
    <source>
        <dbReference type="ARBA" id="ARBA00022729"/>
    </source>
</evidence>
<gene>
    <name evidence="6" type="ORF">GCM10023321_62040</name>
</gene>
<dbReference type="RefSeq" id="WP_185065380.1">
    <property type="nucleotide sequence ID" value="NZ_BAABJP010000039.1"/>
</dbReference>
<evidence type="ECO:0000259" key="5">
    <source>
        <dbReference type="Pfam" id="PF00496"/>
    </source>
</evidence>
<protein>
    <submittedName>
        <fullName evidence="6">ABC transporter substrate-binding protein</fullName>
    </submittedName>
</protein>
<sequence length="534" mass="57534">MVRRSWDPVRALITGAVVVCAVAACAGPTENAGRGDTRDGSTIVLADSYEDEALNPLLGYAQEGASKIFDGLVSYDAQRRMLPALAERLPTPAPDLRSWTVTLREGVRFHDGSTLGAEDVVATYRALIDPARGSTVRSDSRDLAGVTQLDPRTVRFELKHPSATLPSRLTMGILPSEALAGGGPLLDSPVNSRPVGTGPYKLAEWRRGTSMTLVANADYWGGPPTISKIVVVFAVDDNIRAQRMRSGEFDGTVLPPALADTFVGGDYRVLHHRTADYRTITMPSGNPVTADPAIRLALNYAVDRPGMIDALLAGHGVPAYSPIPPVLGEYVEPAAGFRFDRAEAARILDAAGWLPGPDGIRVRDGQRAQFTLMYSATDSVRKDLAQAFTSDARAAGIAVALAGLGWEAIEPRMGADAVVLGGGNPFDPEIVSYPLLHSSYSGDGFNNPGSYRNPEVDAALDAARAAPDTATRVAELRRMQREYTAAPGFVFLAFLDHSYVTRDDWTGYQEVVEPHTHGTTWGPWWNVERWVPKK</sequence>
<evidence type="ECO:0000313" key="6">
    <source>
        <dbReference type="EMBL" id="GAA5168251.1"/>
    </source>
</evidence>
<dbReference type="PANTHER" id="PTHR30290:SF9">
    <property type="entry name" value="OLIGOPEPTIDE-BINDING PROTEIN APPA"/>
    <property type="match status" value="1"/>
</dbReference>
<evidence type="ECO:0000313" key="7">
    <source>
        <dbReference type="Proteomes" id="UP001428817"/>
    </source>
</evidence>
<feature type="domain" description="Solute-binding protein family 5" evidence="5">
    <location>
        <begin position="82"/>
        <end position="441"/>
    </location>
</feature>
<keyword evidence="7" id="KW-1185">Reference proteome</keyword>
<evidence type="ECO:0000256" key="1">
    <source>
        <dbReference type="ARBA" id="ARBA00005695"/>
    </source>
</evidence>
<dbReference type="InterPro" id="IPR039424">
    <property type="entry name" value="SBP_5"/>
</dbReference>
<dbReference type="InterPro" id="IPR030678">
    <property type="entry name" value="Peptide/Ni-bd"/>
</dbReference>
<dbReference type="Gene3D" id="3.40.190.10">
    <property type="entry name" value="Periplasmic binding protein-like II"/>
    <property type="match status" value="1"/>
</dbReference>
<feature type="signal peptide" evidence="4">
    <location>
        <begin position="1"/>
        <end position="26"/>
    </location>
</feature>
<name>A0ABP9QVT1_9PSEU</name>
<dbReference type="PANTHER" id="PTHR30290">
    <property type="entry name" value="PERIPLASMIC BINDING COMPONENT OF ABC TRANSPORTER"/>
    <property type="match status" value="1"/>
</dbReference>
<keyword evidence="2" id="KW-0813">Transport</keyword>
<organism evidence="6 7">
    <name type="scientific">Pseudonocardia eucalypti</name>
    <dbReference type="NCBI Taxonomy" id="648755"/>
    <lineage>
        <taxon>Bacteria</taxon>
        <taxon>Bacillati</taxon>
        <taxon>Actinomycetota</taxon>
        <taxon>Actinomycetes</taxon>
        <taxon>Pseudonocardiales</taxon>
        <taxon>Pseudonocardiaceae</taxon>
        <taxon>Pseudonocardia</taxon>
    </lineage>
</organism>
<dbReference type="SUPFAM" id="SSF53850">
    <property type="entry name" value="Periplasmic binding protein-like II"/>
    <property type="match status" value="1"/>
</dbReference>
<accession>A0ABP9QVT1</accession>
<proteinExistence type="inferred from homology"/>
<dbReference type="EMBL" id="BAABJP010000039">
    <property type="protein sequence ID" value="GAA5168251.1"/>
    <property type="molecule type" value="Genomic_DNA"/>
</dbReference>
<dbReference type="PROSITE" id="PS51257">
    <property type="entry name" value="PROKAR_LIPOPROTEIN"/>
    <property type="match status" value="1"/>
</dbReference>
<evidence type="ECO:0000256" key="2">
    <source>
        <dbReference type="ARBA" id="ARBA00022448"/>
    </source>
</evidence>
<dbReference type="PIRSF" id="PIRSF002741">
    <property type="entry name" value="MppA"/>
    <property type="match status" value="1"/>
</dbReference>
<feature type="chain" id="PRO_5046377916" evidence="4">
    <location>
        <begin position="27"/>
        <end position="534"/>
    </location>
</feature>
<keyword evidence="3 4" id="KW-0732">Signal</keyword>
<reference evidence="7" key="1">
    <citation type="journal article" date="2019" name="Int. J. Syst. Evol. Microbiol.">
        <title>The Global Catalogue of Microorganisms (GCM) 10K type strain sequencing project: providing services to taxonomists for standard genome sequencing and annotation.</title>
        <authorList>
            <consortium name="The Broad Institute Genomics Platform"/>
            <consortium name="The Broad Institute Genome Sequencing Center for Infectious Disease"/>
            <person name="Wu L."/>
            <person name="Ma J."/>
        </authorList>
    </citation>
    <scope>NUCLEOTIDE SEQUENCE [LARGE SCALE GENOMIC DNA]</scope>
    <source>
        <strain evidence="7">JCM 18303</strain>
    </source>
</reference>
<dbReference type="Pfam" id="PF00496">
    <property type="entry name" value="SBP_bac_5"/>
    <property type="match status" value="1"/>
</dbReference>
<dbReference type="CDD" id="cd08518">
    <property type="entry name" value="PBP2_NikA_DppA_OppA_like_19"/>
    <property type="match status" value="1"/>
</dbReference>
<evidence type="ECO:0000256" key="4">
    <source>
        <dbReference type="SAM" id="SignalP"/>
    </source>
</evidence>
<dbReference type="InterPro" id="IPR000914">
    <property type="entry name" value="SBP_5_dom"/>
</dbReference>
<comment type="caution">
    <text evidence="6">The sequence shown here is derived from an EMBL/GenBank/DDBJ whole genome shotgun (WGS) entry which is preliminary data.</text>
</comment>
<comment type="similarity">
    <text evidence="1">Belongs to the bacterial solute-binding protein 5 family.</text>
</comment>
<dbReference type="Gene3D" id="3.10.105.10">
    <property type="entry name" value="Dipeptide-binding Protein, Domain 3"/>
    <property type="match status" value="1"/>
</dbReference>
<dbReference type="Proteomes" id="UP001428817">
    <property type="component" value="Unassembled WGS sequence"/>
</dbReference>